<gene>
    <name evidence="2" type="ORF">BCR38DRAFT_137334</name>
</gene>
<keyword evidence="3" id="KW-1185">Reference proteome</keyword>
<feature type="compositionally biased region" description="Acidic residues" evidence="1">
    <location>
        <begin position="1"/>
        <end position="21"/>
    </location>
</feature>
<organism evidence="2 3">
    <name type="scientific">Pseudomassariella vexata</name>
    <dbReference type="NCBI Taxonomy" id="1141098"/>
    <lineage>
        <taxon>Eukaryota</taxon>
        <taxon>Fungi</taxon>
        <taxon>Dikarya</taxon>
        <taxon>Ascomycota</taxon>
        <taxon>Pezizomycotina</taxon>
        <taxon>Sordariomycetes</taxon>
        <taxon>Xylariomycetidae</taxon>
        <taxon>Amphisphaeriales</taxon>
        <taxon>Pseudomassariaceae</taxon>
        <taxon>Pseudomassariella</taxon>
    </lineage>
</organism>
<dbReference type="RefSeq" id="XP_040719008.1">
    <property type="nucleotide sequence ID" value="XM_040853606.1"/>
</dbReference>
<name>A0A1Y2EAY3_9PEZI</name>
<dbReference type="OrthoDB" id="3872446at2759"/>
<dbReference type="GeneID" id="63769818"/>
<dbReference type="Proteomes" id="UP000193689">
    <property type="component" value="Unassembled WGS sequence"/>
</dbReference>
<comment type="caution">
    <text evidence="2">The sequence shown here is derived from an EMBL/GenBank/DDBJ whole genome shotgun (WGS) entry which is preliminary data.</text>
</comment>
<evidence type="ECO:0000313" key="2">
    <source>
        <dbReference type="EMBL" id="ORY68721.1"/>
    </source>
</evidence>
<dbReference type="EMBL" id="MCFJ01000003">
    <property type="protein sequence ID" value="ORY68721.1"/>
    <property type="molecule type" value="Genomic_DNA"/>
</dbReference>
<feature type="compositionally biased region" description="Polar residues" evidence="1">
    <location>
        <begin position="80"/>
        <end position="110"/>
    </location>
</feature>
<sequence length="117" mass="12620">MMAEPENFEEDLFADLYDDNDTAATPAASKPEPSSEPHAPAAPVPEYNPDESAHAAAEQNGYGEEYHEDTYEDDDDVNFNLGNTASNNDANSHSQQDVSTPTYHSHSGRGSSAKEDG</sequence>
<protein>
    <submittedName>
        <fullName evidence="2">Uncharacterized protein</fullName>
    </submittedName>
</protein>
<evidence type="ECO:0000256" key="1">
    <source>
        <dbReference type="SAM" id="MobiDB-lite"/>
    </source>
</evidence>
<evidence type="ECO:0000313" key="3">
    <source>
        <dbReference type="Proteomes" id="UP000193689"/>
    </source>
</evidence>
<dbReference type="AlphaFoldDB" id="A0A1Y2EAY3"/>
<feature type="compositionally biased region" description="Low complexity" evidence="1">
    <location>
        <begin position="23"/>
        <end position="45"/>
    </location>
</feature>
<feature type="region of interest" description="Disordered" evidence="1">
    <location>
        <begin position="1"/>
        <end position="117"/>
    </location>
</feature>
<reference evidence="2 3" key="1">
    <citation type="submission" date="2016-07" db="EMBL/GenBank/DDBJ databases">
        <title>Pervasive Adenine N6-methylation of Active Genes in Fungi.</title>
        <authorList>
            <consortium name="DOE Joint Genome Institute"/>
            <person name="Mondo S.J."/>
            <person name="Dannebaum R.O."/>
            <person name="Kuo R.C."/>
            <person name="Labutti K."/>
            <person name="Haridas S."/>
            <person name="Kuo A."/>
            <person name="Salamov A."/>
            <person name="Ahrendt S.R."/>
            <person name="Lipzen A."/>
            <person name="Sullivan W."/>
            <person name="Andreopoulos W.B."/>
            <person name="Clum A."/>
            <person name="Lindquist E."/>
            <person name="Daum C."/>
            <person name="Ramamoorthy G.K."/>
            <person name="Gryganskyi A."/>
            <person name="Culley D."/>
            <person name="Magnuson J.K."/>
            <person name="James T.Y."/>
            <person name="O'Malley M.A."/>
            <person name="Stajich J.E."/>
            <person name="Spatafora J.W."/>
            <person name="Visel A."/>
            <person name="Grigoriev I.V."/>
        </authorList>
    </citation>
    <scope>NUCLEOTIDE SEQUENCE [LARGE SCALE GENOMIC DNA]</scope>
    <source>
        <strain evidence="2 3">CBS 129021</strain>
    </source>
</reference>
<proteinExistence type="predicted"/>
<dbReference type="STRING" id="1141098.A0A1Y2EAY3"/>
<accession>A0A1Y2EAY3</accession>
<dbReference type="InParanoid" id="A0A1Y2EAY3"/>